<name>A5E0Z7_LODEL</name>
<feature type="transmembrane region" description="Helical" evidence="2">
    <location>
        <begin position="263"/>
        <end position="283"/>
    </location>
</feature>
<dbReference type="EMBL" id="CH981527">
    <property type="protein sequence ID" value="EDK45105.1"/>
    <property type="molecule type" value="Genomic_DNA"/>
</dbReference>
<reference evidence="5 6" key="1">
    <citation type="journal article" date="2009" name="Nature">
        <title>Evolution of pathogenicity and sexual reproduction in eight Candida genomes.</title>
        <authorList>
            <person name="Butler G."/>
            <person name="Rasmussen M.D."/>
            <person name="Lin M.F."/>
            <person name="Santos M.A."/>
            <person name="Sakthikumar S."/>
            <person name="Munro C.A."/>
            <person name="Rheinbay E."/>
            <person name="Grabherr M."/>
            <person name="Forche A."/>
            <person name="Reedy J.L."/>
            <person name="Agrafioti I."/>
            <person name="Arnaud M.B."/>
            <person name="Bates S."/>
            <person name="Brown A.J."/>
            <person name="Brunke S."/>
            <person name="Costanzo M.C."/>
            <person name="Fitzpatrick D.A."/>
            <person name="de Groot P.W."/>
            <person name="Harris D."/>
            <person name="Hoyer L.L."/>
            <person name="Hube B."/>
            <person name="Klis F.M."/>
            <person name="Kodira C."/>
            <person name="Lennard N."/>
            <person name="Logue M.E."/>
            <person name="Martin R."/>
            <person name="Neiman A.M."/>
            <person name="Nikolaou E."/>
            <person name="Quail M.A."/>
            <person name="Quinn J."/>
            <person name="Santos M.C."/>
            <person name="Schmitzberger F.F."/>
            <person name="Sherlock G."/>
            <person name="Shah P."/>
            <person name="Silverstein K.A."/>
            <person name="Skrzypek M.S."/>
            <person name="Soll D."/>
            <person name="Staggs R."/>
            <person name="Stansfield I."/>
            <person name="Stumpf M.P."/>
            <person name="Sudbery P.E."/>
            <person name="Srikantha T."/>
            <person name="Zeng Q."/>
            <person name="Berman J."/>
            <person name="Berriman M."/>
            <person name="Heitman J."/>
            <person name="Gow N.A."/>
            <person name="Lorenz M.C."/>
            <person name="Birren B.W."/>
            <person name="Kellis M."/>
            <person name="Cuomo C.A."/>
        </authorList>
    </citation>
    <scope>NUCLEOTIDE SEQUENCE [LARGE SCALE GENOMIC DNA]</scope>
    <source>
        <strain evidence="6">ATCC 11503 / BCRC 21390 / CBS 2605 / JCM 1781 / NBRC 1676 / NRRL YB-4239</strain>
    </source>
</reference>
<keyword evidence="6" id="KW-1185">Reference proteome</keyword>
<dbReference type="VEuPathDB" id="FungiDB:LELG_03284"/>
<feature type="compositionally biased region" description="Gly residues" evidence="1">
    <location>
        <begin position="216"/>
        <end position="230"/>
    </location>
</feature>
<dbReference type="InterPro" id="IPR025390">
    <property type="entry name" value="Dsc3_C"/>
</dbReference>
<dbReference type="KEGG" id="lel:PVL30_002783"/>
<feature type="transmembrane region" description="Helical" evidence="2">
    <location>
        <begin position="295"/>
        <end position="313"/>
    </location>
</feature>
<evidence type="ECO:0000259" key="4">
    <source>
        <dbReference type="Pfam" id="PF13373"/>
    </source>
</evidence>
<evidence type="ECO:0000259" key="3">
    <source>
        <dbReference type="Pfam" id="PF10302"/>
    </source>
</evidence>
<protein>
    <recommendedName>
        <fullName evidence="7">Ubiquitin-like domain-containing protein</fullName>
    </recommendedName>
</protein>
<keyword evidence="2" id="KW-0472">Membrane</keyword>
<dbReference type="GO" id="GO:0005783">
    <property type="term" value="C:endoplasmic reticulum"/>
    <property type="evidence" value="ECO:0007669"/>
    <property type="project" value="TreeGrafter"/>
</dbReference>
<dbReference type="Proteomes" id="UP000001996">
    <property type="component" value="Unassembled WGS sequence"/>
</dbReference>
<evidence type="ECO:0000313" key="6">
    <source>
        <dbReference type="Proteomes" id="UP000001996"/>
    </source>
</evidence>
<sequence length="314" mass="34339">MKLALVIRFTNALSSTEQIPDLSLPITINFEKDDINKLVNVLWLKACIRSKAAGCAKRRLKLIYNGRVLNDKTDFEKEVLSSQKSRLNDNDRIYIHCVVGEELTNSQLQEENRLDNKPQEVTTTPNVIGFDRLLQQGFSAEDVSDLRRQFLLIYGNNAVSGSNAAGRDIADLEEIENNQRAMRELEERWIESTSGTGAGAGAGAGMGTSTSTSTGTGTGVNMGGVGGGADNAGNNNSSQQENTEQTQQIQSLDMDESHVNEDLLLGFCIGVFLGIISVVFLLVDDSIFNKRQKMSVIAGLFINFSLAIVRGQWI</sequence>
<dbReference type="PANTHER" id="PTHR28049">
    <property type="entry name" value="TRANSMEMBRANE PROTEIN YOR223W"/>
    <property type="match status" value="1"/>
</dbReference>
<accession>A5E0Z7</accession>
<feature type="region of interest" description="Disordered" evidence="1">
    <location>
        <begin position="194"/>
        <end position="249"/>
    </location>
</feature>
<dbReference type="HOGENOM" id="CLU_035821_1_0_1"/>
<dbReference type="PANTHER" id="PTHR28049:SF1">
    <property type="entry name" value="DSC E3 UBIQUITIN LIGASE COMPLEX SUBUNIT 3"/>
    <property type="match status" value="1"/>
</dbReference>
<feature type="domain" description="DSC E3 ubiquitin ligase complex subunit 3 ubiquitin-like" evidence="3">
    <location>
        <begin position="4"/>
        <end position="102"/>
    </location>
</feature>
<feature type="domain" description="DSC E3 ubiquitin ligase complex subunit 3 C-terminal" evidence="4">
    <location>
        <begin position="128"/>
        <end position="310"/>
    </location>
</feature>
<dbReference type="InParanoid" id="A5E0Z7"/>
<gene>
    <name evidence="5" type="ORF">LELG_03284</name>
</gene>
<dbReference type="Pfam" id="PF13373">
    <property type="entry name" value="Dsc3_C"/>
    <property type="match status" value="1"/>
</dbReference>
<organism evidence="5 6">
    <name type="scientific">Lodderomyces elongisporus (strain ATCC 11503 / CBS 2605 / JCM 1781 / NBRC 1676 / NRRL YB-4239)</name>
    <name type="common">Yeast</name>
    <name type="synonym">Saccharomyces elongisporus</name>
    <dbReference type="NCBI Taxonomy" id="379508"/>
    <lineage>
        <taxon>Eukaryota</taxon>
        <taxon>Fungi</taxon>
        <taxon>Dikarya</taxon>
        <taxon>Ascomycota</taxon>
        <taxon>Saccharomycotina</taxon>
        <taxon>Pichiomycetes</taxon>
        <taxon>Debaryomycetaceae</taxon>
        <taxon>Candida/Lodderomyces clade</taxon>
        <taxon>Lodderomyces</taxon>
    </lineage>
</organism>
<dbReference type="FunCoup" id="A5E0Z7">
    <property type="interactions" value="13"/>
</dbReference>
<dbReference type="OMA" id="RIYVNCS"/>
<dbReference type="GeneID" id="5232433"/>
<dbReference type="GO" id="GO:0044695">
    <property type="term" value="C:Dsc E3 ubiquitin ligase complex"/>
    <property type="evidence" value="ECO:0007669"/>
    <property type="project" value="InterPro"/>
</dbReference>
<evidence type="ECO:0000256" key="1">
    <source>
        <dbReference type="SAM" id="MobiDB-lite"/>
    </source>
</evidence>
<proteinExistence type="predicted"/>
<feature type="compositionally biased region" description="Gly residues" evidence="1">
    <location>
        <begin position="196"/>
        <end position="206"/>
    </location>
</feature>
<feature type="compositionally biased region" description="Low complexity" evidence="1">
    <location>
        <begin position="231"/>
        <end position="248"/>
    </location>
</feature>
<dbReference type="eggNOG" id="ENOG502S5B3">
    <property type="taxonomic scope" value="Eukaryota"/>
</dbReference>
<dbReference type="InterPro" id="IPR019413">
    <property type="entry name" value="Dsc3_ub-like_dom"/>
</dbReference>
<keyword evidence="2" id="KW-1133">Transmembrane helix</keyword>
<dbReference type="AlphaFoldDB" id="A5E0Z7"/>
<dbReference type="InterPro" id="IPR045226">
    <property type="entry name" value="Dsc3"/>
</dbReference>
<dbReference type="OrthoDB" id="2556122at2759"/>
<evidence type="ECO:0000256" key="2">
    <source>
        <dbReference type="SAM" id="Phobius"/>
    </source>
</evidence>
<dbReference type="Pfam" id="PF10302">
    <property type="entry name" value="Dsc3_N"/>
    <property type="match status" value="1"/>
</dbReference>
<keyword evidence="2" id="KW-0812">Transmembrane</keyword>
<evidence type="ECO:0008006" key="7">
    <source>
        <dbReference type="Google" id="ProtNLM"/>
    </source>
</evidence>
<evidence type="ECO:0000313" key="5">
    <source>
        <dbReference type="EMBL" id="EDK45105.1"/>
    </source>
</evidence>